<proteinExistence type="predicted"/>
<dbReference type="Proteomes" id="UP001597045">
    <property type="component" value="Unassembled WGS sequence"/>
</dbReference>
<organism evidence="1 2">
    <name type="scientific">Kibdelosporangium lantanae</name>
    <dbReference type="NCBI Taxonomy" id="1497396"/>
    <lineage>
        <taxon>Bacteria</taxon>
        <taxon>Bacillati</taxon>
        <taxon>Actinomycetota</taxon>
        <taxon>Actinomycetes</taxon>
        <taxon>Pseudonocardiales</taxon>
        <taxon>Pseudonocardiaceae</taxon>
        <taxon>Kibdelosporangium</taxon>
    </lineage>
</organism>
<evidence type="ECO:0000313" key="2">
    <source>
        <dbReference type="Proteomes" id="UP001597045"/>
    </source>
</evidence>
<accession>A0ABW3MF01</accession>
<protein>
    <submittedName>
        <fullName evidence="1">Uncharacterized protein</fullName>
    </submittedName>
</protein>
<gene>
    <name evidence="1" type="ORF">ACFQ1S_26685</name>
</gene>
<dbReference type="EMBL" id="JBHTIS010001838">
    <property type="protein sequence ID" value="MFD1048866.1"/>
    <property type="molecule type" value="Genomic_DNA"/>
</dbReference>
<name>A0ABW3MF01_9PSEU</name>
<reference evidence="2" key="1">
    <citation type="journal article" date="2019" name="Int. J. Syst. Evol. Microbiol.">
        <title>The Global Catalogue of Microorganisms (GCM) 10K type strain sequencing project: providing services to taxonomists for standard genome sequencing and annotation.</title>
        <authorList>
            <consortium name="The Broad Institute Genomics Platform"/>
            <consortium name="The Broad Institute Genome Sequencing Center for Infectious Disease"/>
            <person name="Wu L."/>
            <person name="Ma J."/>
        </authorList>
    </citation>
    <scope>NUCLEOTIDE SEQUENCE [LARGE SCALE GENOMIC DNA]</scope>
    <source>
        <strain evidence="2">JCM 31486</strain>
    </source>
</reference>
<sequence length="85" mass="9227">MIEIPLTGGNMNTGVVRIGQTVRRPTGPWTPAVHAVLNHLNNTGYPHAPQLLGIDDQGREVLSYHPGATEADAPRTVLRGDHPRF</sequence>
<evidence type="ECO:0000313" key="1">
    <source>
        <dbReference type="EMBL" id="MFD1048866.1"/>
    </source>
</evidence>
<keyword evidence="2" id="KW-1185">Reference proteome</keyword>
<comment type="caution">
    <text evidence="1">The sequence shown here is derived from an EMBL/GenBank/DDBJ whole genome shotgun (WGS) entry which is preliminary data.</text>
</comment>